<organism evidence="4">
    <name type="scientific">Caenorhabditis remanei</name>
    <name type="common">Caenorhabditis vulgaris</name>
    <dbReference type="NCBI Taxonomy" id="31234"/>
    <lineage>
        <taxon>Eukaryota</taxon>
        <taxon>Metazoa</taxon>
        <taxon>Ecdysozoa</taxon>
        <taxon>Nematoda</taxon>
        <taxon>Chromadorea</taxon>
        <taxon>Rhabditida</taxon>
        <taxon>Rhabditina</taxon>
        <taxon>Rhabditomorpha</taxon>
        <taxon>Rhabditoidea</taxon>
        <taxon>Rhabditidae</taxon>
        <taxon>Peloderinae</taxon>
        <taxon>Caenorhabditis</taxon>
    </lineage>
</organism>
<protein>
    <recommendedName>
        <fullName evidence="2">BZIP domain-containing protein</fullName>
    </recommendedName>
</protein>
<dbReference type="AlphaFoldDB" id="E3NH52"/>
<evidence type="ECO:0000313" key="3">
    <source>
        <dbReference type="EMBL" id="EFO97611.1"/>
    </source>
</evidence>
<dbReference type="HOGENOM" id="CLU_2608289_0_0_1"/>
<dbReference type="InterPro" id="IPR004827">
    <property type="entry name" value="bZIP"/>
</dbReference>
<evidence type="ECO:0000313" key="4">
    <source>
        <dbReference type="Proteomes" id="UP000008281"/>
    </source>
</evidence>
<feature type="region of interest" description="Disordered" evidence="1">
    <location>
        <begin position="1"/>
        <end position="41"/>
    </location>
</feature>
<dbReference type="Gene3D" id="1.20.5.170">
    <property type="match status" value="1"/>
</dbReference>
<keyword evidence="4" id="KW-1185">Reference proteome</keyword>
<dbReference type="InterPro" id="IPR046347">
    <property type="entry name" value="bZIP_sf"/>
</dbReference>
<sequence>MSENPQKPLADKILPEKNLTYAERRRRNNEAARKSRKARMEQEISYASKGIQKEQKYEHIKTFFPSCSQEYRLAQKNNF</sequence>
<dbReference type="Pfam" id="PF07716">
    <property type="entry name" value="bZIP_2"/>
    <property type="match status" value="1"/>
</dbReference>
<gene>
    <name evidence="3" type="ORF">CRE_13115</name>
</gene>
<dbReference type="EMBL" id="DS268667">
    <property type="protein sequence ID" value="EFO97611.1"/>
    <property type="molecule type" value="Genomic_DNA"/>
</dbReference>
<evidence type="ECO:0000259" key="2">
    <source>
        <dbReference type="Pfam" id="PF07716"/>
    </source>
</evidence>
<dbReference type="GO" id="GO:0003700">
    <property type="term" value="F:DNA-binding transcription factor activity"/>
    <property type="evidence" value="ECO:0007669"/>
    <property type="project" value="InterPro"/>
</dbReference>
<feature type="domain" description="BZIP" evidence="2">
    <location>
        <begin position="20"/>
        <end position="48"/>
    </location>
</feature>
<dbReference type="SUPFAM" id="SSF57959">
    <property type="entry name" value="Leucine zipper domain"/>
    <property type="match status" value="1"/>
</dbReference>
<proteinExistence type="predicted"/>
<dbReference type="Proteomes" id="UP000008281">
    <property type="component" value="Unassembled WGS sequence"/>
</dbReference>
<accession>E3NH52</accession>
<reference evidence="3" key="1">
    <citation type="submission" date="2007-07" db="EMBL/GenBank/DDBJ databases">
        <title>PCAP assembly of the Caenorhabditis remanei genome.</title>
        <authorList>
            <consortium name="The Caenorhabditis remanei Sequencing Consortium"/>
            <person name="Wilson R.K."/>
        </authorList>
    </citation>
    <scope>NUCLEOTIDE SEQUENCE [LARGE SCALE GENOMIC DNA]</scope>
    <source>
        <strain evidence="3">PB4641</strain>
    </source>
</reference>
<name>E3NH52_CAERE</name>
<feature type="compositionally biased region" description="Basic and acidic residues" evidence="1">
    <location>
        <begin position="28"/>
        <end position="41"/>
    </location>
</feature>
<evidence type="ECO:0000256" key="1">
    <source>
        <dbReference type="SAM" id="MobiDB-lite"/>
    </source>
</evidence>